<proteinExistence type="predicted"/>
<dbReference type="EMBL" id="LJCR01000037">
    <property type="protein sequence ID" value="KPV54576.1"/>
    <property type="molecule type" value="Genomic_DNA"/>
</dbReference>
<dbReference type="Gene3D" id="3.30.420.10">
    <property type="entry name" value="Ribonuclease H-like superfamily/Ribonuclease H"/>
    <property type="match status" value="1"/>
</dbReference>
<organism evidence="3 4">
    <name type="scientific">Kouleothrix aurantiaca</name>
    <dbReference type="NCBI Taxonomy" id="186479"/>
    <lineage>
        <taxon>Bacteria</taxon>
        <taxon>Bacillati</taxon>
        <taxon>Chloroflexota</taxon>
        <taxon>Chloroflexia</taxon>
        <taxon>Chloroflexales</taxon>
        <taxon>Roseiflexineae</taxon>
        <taxon>Roseiflexaceae</taxon>
        <taxon>Kouleothrix</taxon>
    </lineage>
</organism>
<dbReference type="SUPFAM" id="SSF53098">
    <property type="entry name" value="Ribonuclease H-like"/>
    <property type="match status" value="1"/>
</dbReference>
<dbReference type="InterPro" id="IPR048020">
    <property type="entry name" value="Transpos_IS3"/>
</dbReference>
<dbReference type="PATRIC" id="fig|186479.3.peg.7647"/>
<dbReference type="InterPro" id="IPR001584">
    <property type="entry name" value="Integrase_cat-core"/>
</dbReference>
<evidence type="ECO:0000313" key="4">
    <source>
        <dbReference type="Proteomes" id="UP000050509"/>
    </source>
</evidence>
<dbReference type="GO" id="GO:0003676">
    <property type="term" value="F:nucleic acid binding"/>
    <property type="evidence" value="ECO:0007669"/>
    <property type="project" value="InterPro"/>
</dbReference>
<dbReference type="PANTHER" id="PTHR47515">
    <property type="entry name" value="LOW CALCIUM RESPONSE LOCUS PROTEIN T"/>
    <property type="match status" value="1"/>
</dbReference>
<dbReference type="NCBIfam" id="NF033516">
    <property type="entry name" value="transpos_IS3"/>
    <property type="match status" value="1"/>
</dbReference>
<dbReference type="Pfam" id="PF13683">
    <property type="entry name" value="rve_3"/>
    <property type="match status" value="1"/>
</dbReference>
<evidence type="ECO:0000259" key="2">
    <source>
        <dbReference type="PROSITE" id="PS50994"/>
    </source>
</evidence>
<evidence type="ECO:0000313" key="3">
    <source>
        <dbReference type="EMBL" id="KPV54576.1"/>
    </source>
</evidence>
<gene>
    <name evidence="3" type="ORF">SE17_02920</name>
</gene>
<dbReference type="InterPro" id="IPR036397">
    <property type="entry name" value="RNaseH_sf"/>
</dbReference>
<dbReference type="Pfam" id="PF13276">
    <property type="entry name" value="HTH_21"/>
    <property type="match status" value="1"/>
</dbReference>
<protein>
    <recommendedName>
        <fullName evidence="2">Integrase catalytic domain-containing protein</fullName>
    </recommendedName>
</protein>
<evidence type="ECO:0000256" key="1">
    <source>
        <dbReference type="ARBA" id="ARBA00002286"/>
    </source>
</evidence>
<dbReference type="GO" id="GO:0015074">
    <property type="term" value="P:DNA integration"/>
    <property type="evidence" value="ECO:0007669"/>
    <property type="project" value="InterPro"/>
</dbReference>
<dbReference type="InterPro" id="IPR025948">
    <property type="entry name" value="HTH-like_dom"/>
</dbReference>
<reference evidence="3 4" key="1">
    <citation type="submission" date="2015-09" db="EMBL/GenBank/DDBJ databases">
        <title>Draft genome sequence of Kouleothrix aurantiaca JCM 19913.</title>
        <authorList>
            <person name="Hemp J."/>
        </authorList>
    </citation>
    <scope>NUCLEOTIDE SEQUENCE [LARGE SCALE GENOMIC DNA]</scope>
    <source>
        <strain evidence="3 4">COM-B</strain>
    </source>
</reference>
<name>A0A0P9DX60_9CHLR</name>
<dbReference type="Proteomes" id="UP000050509">
    <property type="component" value="Unassembled WGS sequence"/>
</dbReference>
<feature type="domain" description="Integrase catalytic" evidence="2">
    <location>
        <begin position="106"/>
        <end position="267"/>
    </location>
</feature>
<dbReference type="PANTHER" id="PTHR47515:SF1">
    <property type="entry name" value="BLR2054 PROTEIN"/>
    <property type="match status" value="1"/>
</dbReference>
<dbReference type="PROSITE" id="PS50994">
    <property type="entry name" value="INTEGRASE"/>
    <property type="match status" value="1"/>
</dbReference>
<comment type="function">
    <text evidence="1">Involved in the transposition of the insertion sequence.</text>
</comment>
<dbReference type="InterPro" id="IPR012337">
    <property type="entry name" value="RNaseH-like_sf"/>
</dbReference>
<comment type="caution">
    <text evidence="3">The sequence shown here is derived from an EMBL/GenBank/DDBJ whole genome shotgun (WGS) entry which is preliminary data.</text>
</comment>
<accession>A0A0P9DX60</accession>
<keyword evidence="4" id="KW-1185">Reference proteome</keyword>
<sequence>MTEQREAVQFLVDGGLSVQRACALAQIHRSTFRYVAHPNDDTALRSQIQALALQHPRYGYRRISVLINRAEKVNQKRIRRLWRLNRLQVRRVVRKRTRRARPERLQAAYPGHIWAYDFVEDALADGTPLRILTVIDEFTREGLAIDVALTTSAERVIGVLTALFAQHGAPAHLRSDNGAEFVAIALQSWLAQSEVQTLYIEPGKPWQNGKEERFNGTVRDECLNLHIFTSLAEAAVRLNAFRRHYNSERPHSQLGYLTPVAFKVAWLEAQAKVQDS</sequence>
<dbReference type="AlphaFoldDB" id="A0A0P9DX60"/>